<dbReference type="AlphaFoldDB" id="A0A0A8XVC7"/>
<organism evidence="1">
    <name type="scientific">Arundo donax</name>
    <name type="common">Giant reed</name>
    <name type="synonym">Donax arundinaceus</name>
    <dbReference type="NCBI Taxonomy" id="35708"/>
    <lineage>
        <taxon>Eukaryota</taxon>
        <taxon>Viridiplantae</taxon>
        <taxon>Streptophyta</taxon>
        <taxon>Embryophyta</taxon>
        <taxon>Tracheophyta</taxon>
        <taxon>Spermatophyta</taxon>
        <taxon>Magnoliopsida</taxon>
        <taxon>Liliopsida</taxon>
        <taxon>Poales</taxon>
        <taxon>Poaceae</taxon>
        <taxon>PACMAD clade</taxon>
        <taxon>Arundinoideae</taxon>
        <taxon>Arundineae</taxon>
        <taxon>Arundo</taxon>
    </lineage>
</organism>
<protein>
    <submittedName>
        <fullName evidence="1">Uncharacterized protein</fullName>
    </submittedName>
</protein>
<sequence>MQFRCKFTTKLVSAFSNMIRMLKQGFKFRIFFIHQ</sequence>
<evidence type="ECO:0000313" key="1">
    <source>
        <dbReference type="EMBL" id="JAD17964.1"/>
    </source>
</evidence>
<proteinExistence type="predicted"/>
<dbReference type="EMBL" id="GBRH01279931">
    <property type="protein sequence ID" value="JAD17964.1"/>
    <property type="molecule type" value="Transcribed_RNA"/>
</dbReference>
<reference evidence="1" key="1">
    <citation type="submission" date="2014-09" db="EMBL/GenBank/DDBJ databases">
        <authorList>
            <person name="Magalhaes I.L.F."/>
            <person name="Oliveira U."/>
            <person name="Santos F.R."/>
            <person name="Vidigal T.H.D.A."/>
            <person name="Brescovit A.D."/>
            <person name="Santos A.J."/>
        </authorList>
    </citation>
    <scope>NUCLEOTIDE SEQUENCE</scope>
    <source>
        <tissue evidence="1">Shoot tissue taken approximately 20 cm above the soil surface</tissue>
    </source>
</reference>
<name>A0A0A8XVC7_ARUDO</name>
<accession>A0A0A8XVC7</accession>
<reference evidence="1" key="2">
    <citation type="journal article" date="2015" name="Data Brief">
        <title>Shoot transcriptome of the giant reed, Arundo donax.</title>
        <authorList>
            <person name="Barrero R.A."/>
            <person name="Guerrero F.D."/>
            <person name="Moolhuijzen P."/>
            <person name="Goolsby J.A."/>
            <person name="Tidwell J."/>
            <person name="Bellgard S.E."/>
            <person name="Bellgard M.I."/>
        </authorList>
    </citation>
    <scope>NUCLEOTIDE SEQUENCE</scope>
    <source>
        <tissue evidence="1">Shoot tissue taken approximately 20 cm above the soil surface</tissue>
    </source>
</reference>